<dbReference type="HOGENOM" id="CLU_2649294_0_0_0"/>
<keyword evidence="3" id="KW-1185">Reference proteome</keyword>
<dbReference type="EMBL" id="CP007128">
    <property type="protein sequence ID" value="AHG91540.1"/>
    <property type="molecule type" value="Genomic_DNA"/>
</dbReference>
<reference evidence="2 3" key="1">
    <citation type="journal article" date="2014" name="Genome Announc.">
        <title>Genome Sequence and Methylome of Soil Bacterium Gemmatirosa kalamazoonensis KBS708T, a Member of the Rarely Cultivated Gemmatimonadetes Phylum.</title>
        <authorList>
            <person name="Debruyn J.M."/>
            <person name="Radosevich M."/>
            <person name="Wommack K.E."/>
            <person name="Polson S.W."/>
            <person name="Hauser L.J."/>
            <person name="Fawaz M.N."/>
            <person name="Korlach J."/>
            <person name="Tsai Y.C."/>
        </authorList>
    </citation>
    <scope>NUCLEOTIDE SEQUENCE [LARGE SCALE GENOMIC DNA]</scope>
    <source>
        <strain evidence="2 3">KBS708</strain>
    </source>
</reference>
<gene>
    <name evidence="2" type="ORF">J421_4003</name>
</gene>
<dbReference type="AlphaFoldDB" id="W0RMJ1"/>
<dbReference type="Proteomes" id="UP000019151">
    <property type="component" value="Chromosome"/>
</dbReference>
<keyword evidence="1" id="KW-0472">Membrane</keyword>
<dbReference type="InParanoid" id="W0RMJ1"/>
<evidence type="ECO:0000256" key="1">
    <source>
        <dbReference type="SAM" id="Phobius"/>
    </source>
</evidence>
<dbReference type="eggNOG" id="ENOG50314QB">
    <property type="taxonomic scope" value="Bacteria"/>
</dbReference>
<accession>W0RMJ1</accession>
<protein>
    <submittedName>
        <fullName evidence="2">Uncharacterized protein</fullName>
    </submittedName>
</protein>
<evidence type="ECO:0000313" key="3">
    <source>
        <dbReference type="Proteomes" id="UP000019151"/>
    </source>
</evidence>
<evidence type="ECO:0000313" key="2">
    <source>
        <dbReference type="EMBL" id="AHG91540.1"/>
    </source>
</evidence>
<feature type="transmembrane region" description="Helical" evidence="1">
    <location>
        <begin position="20"/>
        <end position="40"/>
    </location>
</feature>
<keyword evidence="1" id="KW-0812">Transmembrane</keyword>
<dbReference type="RefSeq" id="WP_025412988.1">
    <property type="nucleotide sequence ID" value="NZ_CP007128.1"/>
</dbReference>
<organism evidence="2 3">
    <name type="scientific">Gemmatirosa kalamazoonensis</name>
    <dbReference type="NCBI Taxonomy" id="861299"/>
    <lineage>
        <taxon>Bacteria</taxon>
        <taxon>Pseudomonadati</taxon>
        <taxon>Gemmatimonadota</taxon>
        <taxon>Gemmatimonadia</taxon>
        <taxon>Gemmatimonadales</taxon>
        <taxon>Gemmatimonadaceae</taxon>
        <taxon>Gemmatirosa</taxon>
    </lineage>
</organism>
<sequence length="76" mass="8531">MAHSPILPPNRHIPYKKGGWGAALLTLAGVAALFLTAFYIHTRTYRHPRDLMMREVYEQPGNAHEAAQSTPAPEHR</sequence>
<dbReference type="KEGG" id="gba:J421_4003"/>
<name>W0RMJ1_9BACT</name>
<proteinExistence type="predicted"/>
<keyword evidence="1" id="KW-1133">Transmembrane helix</keyword>